<dbReference type="PIRSF" id="PIRSF006816">
    <property type="entry name" value="Cyc3_hyd_g"/>
    <property type="match status" value="1"/>
</dbReference>
<feature type="domain" description="FAD-binding FR-type" evidence="2">
    <location>
        <begin position="9"/>
        <end position="106"/>
    </location>
</feature>
<comment type="cofactor">
    <cofactor evidence="1">
        <name>[2Fe-2S] cluster</name>
        <dbReference type="ChEBI" id="CHEBI:190135"/>
    </cofactor>
    <text evidence="1">Binds 1 [2Fe-2S] cluster per subunit.</text>
</comment>
<dbReference type="InterPro" id="IPR019480">
    <property type="entry name" value="Dihydroorotate_DH_Fe-S-bd"/>
</dbReference>
<evidence type="ECO:0000256" key="1">
    <source>
        <dbReference type="PIRSR" id="PIRSR006816-2"/>
    </source>
</evidence>
<dbReference type="STRING" id="399550.Smar_0599"/>
<feature type="binding site" evidence="1">
    <location>
        <position position="242"/>
    </location>
    <ligand>
        <name>[2Fe-2S] cluster</name>
        <dbReference type="ChEBI" id="CHEBI:190135"/>
    </ligand>
</feature>
<evidence type="ECO:0000313" key="4">
    <source>
        <dbReference type="Proteomes" id="UP000000254"/>
    </source>
</evidence>
<dbReference type="Pfam" id="PF10418">
    <property type="entry name" value="DHODB_Fe-S_bind"/>
    <property type="match status" value="1"/>
</dbReference>
<keyword evidence="3" id="KW-0560">Oxidoreductase</keyword>
<evidence type="ECO:0000313" key="3">
    <source>
        <dbReference type="EMBL" id="ABN69706.1"/>
    </source>
</evidence>
<keyword evidence="1" id="KW-0411">Iron-sulfur</keyword>
<dbReference type="PANTHER" id="PTHR43513">
    <property type="entry name" value="DIHYDROOROTATE DEHYDROGENASE B (NAD(+)), ELECTRON TRANSFER SUBUNIT"/>
    <property type="match status" value="1"/>
</dbReference>
<keyword evidence="4" id="KW-1185">Reference proteome</keyword>
<dbReference type="EMBL" id="CP000575">
    <property type="protein sequence ID" value="ABN69706.1"/>
    <property type="molecule type" value="Genomic_DNA"/>
</dbReference>
<dbReference type="GO" id="GO:0006221">
    <property type="term" value="P:pyrimidine nucleotide biosynthetic process"/>
    <property type="evidence" value="ECO:0007669"/>
    <property type="project" value="InterPro"/>
</dbReference>
<dbReference type="GO" id="GO:0046872">
    <property type="term" value="F:metal ion binding"/>
    <property type="evidence" value="ECO:0007669"/>
    <property type="project" value="UniProtKB-KW"/>
</dbReference>
<keyword evidence="1" id="KW-0001">2Fe-2S</keyword>
<organism evidence="3 4">
    <name type="scientific">Staphylothermus marinus (strain ATCC 43588 / DSM 3639 / JCM 9404 / F1)</name>
    <dbReference type="NCBI Taxonomy" id="399550"/>
    <lineage>
        <taxon>Archaea</taxon>
        <taxon>Thermoproteota</taxon>
        <taxon>Thermoprotei</taxon>
        <taxon>Desulfurococcales</taxon>
        <taxon>Desulfurococcaceae</taxon>
        <taxon>Staphylothermus</taxon>
    </lineage>
</organism>
<dbReference type="Gene3D" id="2.40.30.10">
    <property type="entry name" value="Translation factors"/>
    <property type="match status" value="1"/>
</dbReference>
<dbReference type="eggNOG" id="arCOG02199">
    <property type="taxonomic scope" value="Archaea"/>
</dbReference>
<reference evidence="4" key="1">
    <citation type="journal article" date="2009" name="BMC Genomics">
        <title>The complete genome sequence of Staphylothermus marinus reveals differences in sulfur metabolism among heterotrophic Crenarchaeota.</title>
        <authorList>
            <person name="Anderson I.J."/>
            <person name="Dharmarajan L."/>
            <person name="Rodriguez J."/>
            <person name="Hooper S."/>
            <person name="Porat I."/>
            <person name="Ulrich L.E."/>
            <person name="Elkins J.G."/>
            <person name="Mavromatis K."/>
            <person name="Sun H."/>
            <person name="Land M."/>
            <person name="Lapidus A."/>
            <person name="Lucas S."/>
            <person name="Barry K."/>
            <person name="Huber H."/>
            <person name="Zhulin I.B."/>
            <person name="Whitman W.B."/>
            <person name="Mukhopadhyay B."/>
            <person name="Woese C."/>
            <person name="Bristow J."/>
            <person name="Kyrpides N."/>
        </authorList>
    </citation>
    <scope>NUCLEOTIDE SEQUENCE [LARGE SCALE GENOMIC DNA]</scope>
    <source>
        <strain evidence="4">ATCC 43588 / DSM 3639 / JCM 9404 / F1</strain>
    </source>
</reference>
<name>A3DM46_STAMF</name>
<feature type="binding site" evidence="1">
    <location>
        <position position="229"/>
    </location>
    <ligand>
        <name>[2Fe-2S] cluster</name>
        <dbReference type="ChEBI" id="CHEBI:190135"/>
    </ligand>
</feature>
<protein>
    <submittedName>
        <fullName evidence="3">Dihydroorotate oxidase B, electron transfer subunit</fullName>
        <ecNumber evidence="3">1.3.98.1</ecNumber>
    </submittedName>
</protein>
<dbReference type="AlphaFoldDB" id="A3DM46"/>
<accession>A3DM46</accession>
<dbReference type="CDD" id="cd06192">
    <property type="entry name" value="DHOD_e_trans_like"/>
    <property type="match status" value="1"/>
</dbReference>
<dbReference type="SUPFAM" id="SSF52343">
    <property type="entry name" value="Ferredoxin reductase-like, C-terminal NADP-linked domain"/>
    <property type="match status" value="1"/>
</dbReference>
<dbReference type="SUPFAM" id="SSF63380">
    <property type="entry name" value="Riboflavin synthase domain-like"/>
    <property type="match status" value="1"/>
</dbReference>
<reference evidence="3 4" key="2">
    <citation type="journal article" date="2009" name="Stand. Genomic Sci.">
        <title>Complete genome sequence of Staphylothermus marinus Stetter and Fiala 1986 type strain F1.</title>
        <authorList>
            <person name="Anderson I.J."/>
            <person name="Sun H."/>
            <person name="Lapidus A."/>
            <person name="Copeland A."/>
            <person name="Glavina Del Rio T."/>
            <person name="Tice H."/>
            <person name="Dalin E."/>
            <person name="Lucas S."/>
            <person name="Barry K."/>
            <person name="Land M."/>
            <person name="Richardson P."/>
            <person name="Huber H."/>
            <person name="Kyrpides N.C."/>
        </authorList>
    </citation>
    <scope>NUCLEOTIDE SEQUENCE [LARGE SCALE GENOMIC DNA]</scope>
    <source>
        <strain evidence="4">ATCC 43588 / DSM 3639 / JCM 9404 / F1</strain>
    </source>
</reference>
<dbReference type="PROSITE" id="PS51384">
    <property type="entry name" value="FAD_FR"/>
    <property type="match status" value="1"/>
</dbReference>
<dbReference type="InterPro" id="IPR017938">
    <property type="entry name" value="Riboflavin_synthase-like_b-brl"/>
</dbReference>
<feature type="binding site" evidence="1">
    <location>
        <position position="224"/>
    </location>
    <ligand>
        <name>[2Fe-2S] cluster</name>
        <dbReference type="ChEBI" id="CHEBI:190135"/>
    </ligand>
</feature>
<dbReference type="GO" id="GO:0051537">
    <property type="term" value="F:2 iron, 2 sulfur cluster binding"/>
    <property type="evidence" value="ECO:0007669"/>
    <property type="project" value="UniProtKB-KW"/>
</dbReference>
<keyword evidence="1" id="KW-0408">Iron</keyword>
<dbReference type="PANTHER" id="PTHR43513:SF3">
    <property type="entry name" value="DIHYDROOROTATE DEHYDROGENASE B (NAD(+)), ELECTRON TRANSFER SUBUNIT-RELATED"/>
    <property type="match status" value="1"/>
</dbReference>
<dbReference type="EC" id="1.3.98.1" evidence="3"/>
<dbReference type="HOGENOM" id="CLU_003827_1_1_2"/>
<dbReference type="InterPro" id="IPR050353">
    <property type="entry name" value="PyrK_electron_transfer"/>
</dbReference>
<dbReference type="RefSeq" id="WP_011838897.1">
    <property type="nucleotide sequence ID" value="NC_009033.1"/>
</dbReference>
<dbReference type="Gene3D" id="3.40.50.80">
    <property type="entry name" value="Nucleotide-binding domain of ferredoxin-NADP reductase (FNR) module"/>
    <property type="match status" value="1"/>
</dbReference>
<proteinExistence type="predicted"/>
<keyword evidence="1" id="KW-0479">Metal-binding</keyword>
<dbReference type="GO" id="GO:0050660">
    <property type="term" value="F:flavin adenine dinucleotide binding"/>
    <property type="evidence" value="ECO:0007669"/>
    <property type="project" value="InterPro"/>
</dbReference>
<feature type="binding site" evidence="1">
    <location>
        <position position="232"/>
    </location>
    <ligand>
        <name>[2Fe-2S] cluster</name>
        <dbReference type="ChEBI" id="CHEBI:190135"/>
    </ligand>
</feature>
<dbReference type="KEGG" id="smr:Smar_0599"/>
<gene>
    <name evidence="3" type="ordered locus">Smar_0599</name>
</gene>
<dbReference type="InterPro" id="IPR017927">
    <property type="entry name" value="FAD-bd_FR_type"/>
</dbReference>
<dbReference type="InterPro" id="IPR039261">
    <property type="entry name" value="FNR_nucleotide-bd"/>
</dbReference>
<dbReference type="OrthoDB" id="35401at2157"/>
<evidence type="ECO:0000259" key="2">
    <source>
        <dbReference type="PROSITE" id="PS51384"/>
    </source>
</evidence>
<dbReference type="GO" id="GO:1990663">
    <property type="term" value="F:dihydroorotate dehydrogenase (fumarate) activity"/>
    <property type="evidence" value="ECO:0007669"/>
    <property type="project" value="UniProtKB-EC"/>
</dbReference>
<sequence>MKTILSPSIKYYSIKLINNNKLSLNLYLLDFKILDNIITEPKPPQFIMLWVPGYEAIPMSVAGFNSEDNTLSILVKPVGPTTRRLVSMSCGSYLGMYGFLGREHIPHGNKFLFVAGGSGLAPILYYLKYLGCTPDKCHVLFGCWRREEIGDAPRLISKLGGKPYTACFGECDYQGTILDAYTKINLGEYDAIIVSGPPEMIGNMLNKVNNNVNHYFILEETIKCGLGLCGKCTLRNLGRLLCIDGPLFNYEDTLRVYS</sequence>
<dbReference type="GeneID" id="4907324"/>
<dbReference type="InterPro" id="IPR012165">
    <property type="entry name" value="Cyt_c3_hydrogenase_gsu"/>
</dbReference>
<dbReference type="Proteomes" id="UP000000254">
    <property type="component" value="Chromosome"/>
</dbReference>